<evidence type="ECO:0000256" key="5">
    <source>
        <dbReference type="ARBA" id="ARBA00022989"/>
    </source>
</evidence>
<feature type="transmembrane region" description="Helical" evidence="7">
    <location>
        <begin position="208"/>
        <end position="228"/>
    </location>
</feature>
<keyword evidence="3" id="KW-1003">Cell membrane</keyword>
<keyword evidence="5 7" id="KW-1133">Transmembrane helix</keyword>
<feature type="transmembrane region" description="Helical" evidence="7">
    <location>
        <begin position="320"/>
        <end position="342"/>
    </location>
</feature>
<feature type="transmembrane region" description="Helical" evidence="7">
    <location>
        <begin position="147"/>
        <end position="166"/>
    </location>
</feature>
<dbReference type="AlphaFoldDB" id="A0A1G6XCY2"/>
<dbReference type="Proteomes" id="UP000199501">
    <property type="component" value="Unassembled WGS sequence"/>
</dbReference>
<evidence type="ECO:0000313" key="8">
    <source>
        <dbReference type="EMBL" id="SDD75931.1"/>
    </source>
</evidence>
<feature type="transmembrane region" description="Helical" evidence="7">
    <location>
        <begin position="172"/>
        <end position="196"/>
    </location>
</feature>
<feature type="transmembrane region" description="Helical" evidence="7">
    <location>
        <begin position="116"/>
        <end position="135"/>
    </location>
</feature>
<feature type="transmembrane region" description="Helical" evidence="7">
    <location>
        <begin position="290"/>
        <end position="308"/>
    </location>
</feature>
<dbReference type="PANTHER" id="PTHR30250">
    <property type="entry name" value="PST FAMILY PREDICTED COLANIC ACID TRANSPORTER"/>
    <property type="match status" value="1"/>
</dbReference>
<feature type="transmembrane region" description="Helical" evidence="7">
    <location>
        <begin position="248"/>
        <end position="270"/>
    </location>
</feature>
<sequence>MTGRLAAAAMRGSLWLAAINLVSKGSQVAVTLTLAAHLAEADLGAVTLVVAVVNIAQVVQAAGVYDVISRTTRDPLRMAGTVLTLSVGAGVALAGALALAAPTVAAVLGAPDAAPLIRLAALTLPFTAAGGVQMGLMHRDLDFRRRLLPDAGSAVLGAAVTIALAAGGGGAVSLVVGLLCAAVAQPLLGLVAGARVRPRWDTGAAGEALRWIAVVGPAAIVATLLINLDYPVIGHVLGPDAVGVYSLAYRIAWMPYIIGAIVLGAVAFPVYTRLIRTGRRADLPAAVSRFTRAVAVVTGGLYLVAAVLSDRVVLLGERWAPSAGVLVLLCGYGLAISVAHLWHEAIRAAGHPRLYLALLLTHLGLLVVALALLTRHGVLAVAAGQAAVAALLLALTWLTLVRLGLAPAPRELAGIAVGVLGAAALAALPVIALDRAGFFGSPRSLAGSAAAAAVLLLAYVLGTLLIQRGAIGELRPARVRAETFGEQR</sequence>
<evidence type="ECO:0000256" key="2">
    <source>
        <dbReference type="ARBA" id="ARBA00007430"/>
    </source>
</evidence>
<evidence type="ECO:0000256" key="6">
    <source>
        <dbReference type="ARBA" id="ARBA00023136"/>
    </source>
</evidence>
<keyword evidence="6 7" id="KW-0472">Membrane</keyword>
<dbReference type="PANTHER" id="PTHR30250:SF10">
    <property type="entry name" value="LIPOPOLYSACCHARIDE BIOSYNTHESIS PROTEIN WZXC"/>
    <property type="match status" value="1"/>
</dbReference>
<dbReference type="EMBL" id="FMZZ01000017">
    <property type="protein sequence ID" value="SDD75931.1"/>
    <property type="molecule type" value="Genomic_DNA"/>
</dbReference>
<keyword evidence="4 7" id="KW-0812">Transmembrane</keyword>
<comment type="subcellular location">
    <subcellularLocation>
        <location evidence="1">Cell membrane</location>
        <topology evidence="1">Multi-pass membrane protein</topology>
    </subcellularLocation>
</comment>
<proteinExistence type="inferred from homology"/>
<protein>
    <submittedName>
        <fullName evidence="8">Polysaccharide transporter, PST family</fullName>
    </submittedName>
</protein>
<feature type="transmembrane region" description="Helical" evidence="7">
    <location>
        <begin position="354"/>
        <end position="373"/>
    </location>
</feature>
<evidence type="ECO:0000313" key="9">
    <source>
        <dbReference type="Proteomes" id="UP000199501"/>
    </source>
</evidence>
<gene>
    <name evidence="8" type="ORF">SAMN05216174_11736</name>
</gene>
<keyword evidence="9" id="KW-1185">Reference proteome</keyword>
<accession>A0A1G6XCY2</accession>
<feature type="transmembrane region" description="Helical" evidence="7">
    <location>
        <begin position="45"/>
        <end position="68"/>
    </location>
</feature>
<evidence type="ECO:0000256" key="3">
    <source>
        <dbReference type="ARBA" id="ARBA00022475"/>
    </source>
</evidence>
<evidence type="ECO:0000256" key="4">
    <source>
        <dbReference type="ARBA" id="ARBA00022692"/>
    </source>
</evidence>
<dbReference type="STRING" id="1271860.SAMN05216174_11736"/>
<dbReference type="GO" id="GO:0005886">
    <property type="term" value="C:plasma membrane"/>
    <property type="evidence" value="ECO:0007669"/>
    <property type="project" value="UniProtKB-SubCell"/>
</dbReference>
<dbReference type="Pfam" id="PF13440">
    <property type="entry name" value="Polysacc_synt_3"/>
    <property type="match status" value="1"/>
</dbReference>
<comment type="similarity">
    <text evidence="2">Belongs to the polysaccharide synthase family.</text>
</comment>
<reference evidence="9" key="1">
    <citation type="submission" date="2016-10" db="EMBL/GenBank/DDBJ databases">
        <authorList>
            <person name="Varghese N."/>
            <person name="Submissions S."/>
        </authorList>
    </citation>
    <scope>NUCLEOTIDE SEQUENCE [LARGE SCALE GENOMIC DNA]</scope>
    <source>
        <strain evidence="9">IBRC-M 10403</strain>
    </source>
</reference>
<feature type="transmembrane region" description="Helical" evidence="7">
    <location>
        <begin position="80"/>
        <end position="110"/>
    </location>
</feature>
<feature type="transmembrane region" description="Helical" evidence="7">
    <location>
        <begin position="379"/>
        <end position="400"/>
    </location>
</feature>
<feature type="transmembrane region" description="Helical" evidence="7">
    <location>
        <begin position="445"/>
        <end position="466"/>
    </location>
</feature>
<organism evidence="8 9">
    <name type="scientific">Actinokineospora iranica</name>
    <dbReference type="NCBI Taxonomy" id="1271860"/>
    <lineage>
        <taxon>Bacteria</taxon>
        <taxon>Bacillati</taxon>
        <taxon>Actinomycetota</taxon>
        <taxon>Actinomycetes</taxon>
        <taxon>Pseudonocardiales</taxon>
        <taxon>Pseudonocardiaceae</taxon>
        <taxon>Actinokineospora</taxon>
    </lineage>
</organism>
<name>A0A1G6XCY2_9PSEU</name>
<dbReference type="InterPro" id="IPR050833">
    <property type="entry name" value="Poly_Biosynth_Transport"/>
</dbReference>
<evidence type="ECO:0000256" key="7">
    <source>
        <dbReference type="SAM" id="Phobius"/>
    </source>
</evidence>
<evidence type="ECO:0000256" key="1">
    <source>
        <dbReference type="ARBA" id="ARBA00004651"/>
    </source>
</evidence>
<dbReference type="RefSeq" id="WP_228771949.1">
    <property type="nucleotide sequence ID" value="NZ_FMZZ01000017.1"/>
</dbReference>
<feature type="transmembrane region" description="Helical" evidence="7">
    <location>
        <begin position="412"/>
        <end position="433"/>
    </location>
</feature>